<dbReference type="EMBL" id="JBHLUD010000003">
    <property type="protein sequence ID" value="MFC0542273.1"/>
    <property type="molecule type" value="Genomic_DNA"/>
</dbReference>
<sequence>MANDRPEHTSIHIGGNLTGQVNVGNSNTLSWQQVQGGVTAADLAELRAAVDALRTALTGEPEAVSKLDELETALTGDTVDVPAVAKAHGWFRRTLPGLIGAVNRIVFGPVVAKLVAAGGDELAAQFRHSLGG</sequence>
<keyword evidence="2" id="KW-1185">Reference proteome</keyword>
<evidence type="ECO:0000313" key="1">
    <source>
        <dbReference type="EMBL" id="MFC0542273.1"/>
    </source>
</evidence>
<proteinExistence type="predicted"/>
<gene>
    <name evidence="1" type="ORF">ACFFH7_12325</name>
</gene>
<reference evidence="1 2" key="1">
    <citation type="submission" date="2024-09" db="EMBL/GenBank/DDBJ databases">
        <authorList>
            <person name="Sun Q."/>
            <person name="Mori K."/>
        </authorList>
    </citation>
    <scope>NUCLEOTIDE SEQUENCE [LARGE SCALE GENOMIC DNA]</scope>
    <source>
        <strain evidence="1 2">TBRC 1432</strain>
    </source>
</reference>
<dbReference type="Proteomes" id="UP001589810">
    <property type="component" value="Unassembled WGS sequence"/>
</dbReference>
<comment type="caution">
    <text evidence="1">The sequence shown here is derived from an EMBL/GenBank/DDBJ whole genome shotgun (WGS) entry which is preliminary data.</text>
</comment>
<protein>
    <submittedName>
        <fullName evidence="1">Uncharacterized protein</fullName>
    </submittedName>
</protein>
<dbReference type="RefSeq" id="WP_273942922.1">
    <property type="nucleotide sequence ID" value="NZ_CP097263.1"/>
</dbReference>
<evidence type="ECO:0000313" key="2">
    <source>
        <dbReference type="Proteomes" id="UP001589810"/>
    </source>
</evidence>
<organism evidence="1 2">
    <name type="scientific">Kutzneria chonburiensis</name>
    <dbReference type="NCBI Taxonomy" id="1483604"/>
    <lineage>
        <taxon>Bacteria</taxon>
        <taxon>Bacillati</taxon>
        <taxon>Actinomycetota</taxon>
        <taxon>Actinomycetes</taxon>
        <taxon>Pseudonocardiales</taxon>
        <taxon>Pseudonocardiaceae</taxon>
        <taxon>Kutzneria</taxon>
    </lineage>
</organism>
<name>A0ABV6MPM9_9PSEU</name>
<accession>A0ABV6MPM9</accession>